<dbReference type="HOGENOM" id="CLU_3179395_0_0_0"/>
<evidence type="ECO:0000313" key="1">
    <source>
        <dbReference type="EMBL" id="ADE56240.1"/>
    </source>
</evidence>
<organism evidence="1 2">
    <name type="scientific">Aminobacterium colombiense (strain DSM 12261 / ALA-1)</name>
    <dbReference type="NCBI Taxonomy" id="572547"/>
    <lineage>
        <taxon>Bacteria</taxon>
        <taxon>Thermotogati</taxon>
        <taxon>Synergistota</taxon>
        <taxon>Synergistia</taxon>
        <taxon>Synergistales</taxon>
        <taxon>Aminobacteriaceae</taxon>
        <taxon>Aminobacterium</taxon>
    </lineage>
</organism>
<dbReference type="EMBL" id="CP001997">
    <property type="protein sequence ID" value="ADE56240.1"/>
    <property type="molecule type" value="Genomic_DNA"/>
</dbReference>
<sequence length="46" mass="5334">MVKMGKKGKVQSEKKAVVYEAVDSIEMFNLEGLLEVRWRGPFEGYR</sequence>
<gene>
    <name evidence="1" type="ordered locus">Amico_0092</name>
</gene>
<dbReference type="RefSeq" id="WP_013047506.1">
    <property type="nucleotide sequence ID" value="NC_014011.1"/>
</dbReference>
<evidence type="ECO:0000313" key="2">
    <source>
        <dbReference type="Proteomes" id="UP000002366"/>
    </source>
</evidence>
<dbReference type="Proteomes" id="UP000002366">
    <property type="component" value="Chromosome"/>
</dbReference>
<dbReference type="AlphaFoldDB" id="D5ECF8"/>
<reference evidence="1 2" key="1">
    <citation type="journal article" date="2010" name="Stand. Genomic Sci.">
        <title>Complete genome sequence of Aminobacterium colombiense type strain (ALA-1).</title>
        <authorList>
            <person name="Chertkov O."/>
            <person name="Sikorski J."/>
            <person name="Brambilla E."/>
            <person name="Lapidus A."/>
            <person name="Copeland A."/>
            <person name="Glavina Del Rio T."/>
            <person name="Nolan M."/>
            <person name="Lucas S."/>
            <person name="Tice H."/>
            <person name="Cheng J.F."/>
            <person name="Han C."/>
            <person name="Detter J.C."/>
            <person name="Bruce D."/>
            <person name="Tapia R."/>
            <person name="Goodwin L."/>
            <person name="Pitluck S."/>
            <person name="Liolios K."/>
            <person name="Ivanova N."/>
            <person name="Mavromatis K."/>
            <person name="Ovchinnikova G."/>
            <person name="Pati A."/>
            <person name="Chen A."/>
            <person name="Palaniappan K."/>
            <person name="Land M."/>
            <person name="Hauser L."/>
            <person name="Chang Y.J."/>
            <person name="Jeffries C.D."/>
            <person name="Spring S."/>
            <person name="Rohde M."/>
            <person name="Goker M."/>
            <person name="Bristow J."/>
            <person name="Eisen J.A."/>
            <person name="Markowitz V."/>
            <person name="Hugenholtz P."/>
            <person name="Kyrpides N.C."/>
            <person name="Klenk H.P."/>
        </authorList>
    </citation>
    <scope>NUCLEOTIDE SEQUENCE [LARGE SCALE GENOMIC DNA]</scope>
    <source>
        <strain evidence="2">DSM 12261 / ALA-1</strain>
    </source>
</reference>
<keyword evidence="2" id="KW-1185">Reference proteome</keyword>
<accession>D5ECF8</accession>
<proteinExistence type="predicted"/>
<name>D5ECF8_AMICL</name>
<protein>
    <submittedName>
        <fullName evidence="1">Uncharacterized protein</fullName>
    </submittedName>
</protein>
<dbReference type="KEGG" id="aco:Amico_0092"/>
<dbReference type="STRING" id="572547.Amico_0092"/>